<keyword evidence="9 12" id="KW-0456">Lyase</keyword>
<keyword evidence="15" id="KW-1185">Reference proteome</keyword>
<dbReference type="CDD" id="cd04907">
    <property type="entry name" value="ACT_ThrD-I_2"/>
    <property type="match status" value="1"/>
</dbReference>
<dbReference type="InterPro" id="IPR000634">
    <property type="entry name" value="Ser/Thr_deHydtase_PyrdxlP-BS"/>
</dbReference>
<dbReference type="SUPFAM" id="SSF53686">
    <property type="entry name" value="Tryptophan synthase beta subunit-like PLP-dependent enzymes"/>
    <property type="match status" value="1"/>
</dbReference>
<evidence type="ECO:0000256" key="7">
    <source>
        <dbReference type="ARBA" id="ARBA00022737"/>
    </source>
</evidence>
<evidence type="ECO:0000256" key="2">
    <source>
        <dbReference type="ARBA" id="ARBA00001933"/>
    </source>
</evidence>
<evidence type="ECO:0000256" key="8">
    <source>
        <dbReference type="ARBA" id="ARBA00022898"/>
    </source>
</evidence>
<evidence type="ECO:0000256" key="12">
    <source>
        <dbReference type="RuleBase" id="RU362012"/>
    </source>
</evidence>
<keyword evidence="8 12" id="KW-0663">Pyridoxal phosphate</keyword>
<comment type="catalytic activity">
    <reaction evidence="1 12">
        <text>L-threonine = 2-oxobutanoate + NH4(+)</text>
        <dbReference type="Rhea" id="RHEA:22108"/>
        <dbReference type="ChEBI" id="CHEBI:16763"/>
        <dbReference type="ChEBI" id="CHEBI:28938"/>
        <dbReference type="ChEBI" id="CHEBI:57926"/>
        <dbReference type="EC" id="4.3.1.19"/>
    </reaction>
</comment>
<comment type="function">
    <text evidence="11 12">Catalyzes the anaerobic formation of alpha-ketobutyrate and ammonia from threonine in a two-step reaction. The first step involved a dehydration of threonine and a production of enamine intermediates (aminocrotonate), which tautomerizes to its imine form (iminobutyrate). Both intermediates are unstable and short-lived. The second step is the nonenzymatic hydrolysis of the enamine/imine intermediates to form 2-ketobutyrate and free ammonia. In the low water environment of the cell, the second step is accelerated by RidA.</text>
</comment>
<evidence type="ECO:0000313" key="15">
    <source>
        <dbReference type="Proteomes" id="UP000760480"/>
    </source>
</evidence>
<evidence type="ECO:0000256" key="1">
    <source>
        <dbReference type="ARBA" id="ARBA00001274"/>
    </source>
</evidence>
<dbReference type="SUPFAM" id="SSF55021">
    <property type="entry name" value="ACT-like"/>
    <property type="match status" value="2"/>
</dbReference>
<evidence type="ECO:0000256" key="10">
    <source>
        <dbReference type="ARBA" id="ARBA00023304"/>
    </source>
</evidence>
<comment type="pathway">
    <text evidence="3 12">Amino-acid biosynthesis; L-isoleucine biosynthesis; 2-oxobutanoate from L-threonine: step 1/1.</text>
</comment>
<feature type="domain" description="ACT-like" evidence="13">
    <location>
        <begin position="430"/>
        <end position="501"/>
    </location>
</feature>
<dbReference type="Pfam" id="PF00291">
    <property type="entry name" value="PALP"/>
    <property type="match status" value="1"/>
</dbReference>
<evidence type="ECO:0000313" key="14">
    <source>
        <dbReference type="EMBL" id="NMQ17961.1"/>
    </source>
</evidence>
<reference evidence="14 15" key="1">
    <citation type="submission" date="2019-03" db="EMBL/GenBank/DDBJ databases">
        <title>Metabolic reconstructions from genomes of highly enriched 'Candidatus Accumulibacter' and 'Candidatus Competibacter' bioreactor populations.</title>
        <authorList>
            <person name="Annavajhala M.K."/>
            <person name="Welles L."/>
            <person name="Abbas B."/>
            <person name="Sorokin D."/>
            <person name="Park H."/>
            <person name="Van Loosdrecht M."/>
            <person name="Chandran K."/>
        </authorList>
    </citation>
    <scope>NUCLEOTIDE SEQUENCE [LARGE SCALE GENOMIC DNA]</scope>
    <source>
        <strain evidence="14 15">SBR_G</strain>
    </source>
</reference>
<feature type="domain" description="ACT-like" evidence="13">
    <location>
        <begin position="335"/>
        <end position="407"/>
    </location>
</feature>
<dbReference type="Pfam" id="PF00585">
    <property type="entry name" value="Thr_dehydrat_C"/>
    <property type="match status" value="2"/>
</dbReference>
<dbReference type="InterPro" id="IPR036052">
    <property type="entry name" value="TrpB-like_PALP_sf"/>
</dbReference>
<dbReference type="InterPro" id="IPR001926">
    <property type="entry name" value="TrpB-like_PALP"/>
</dbReference>
<dbReference type="PROSITE" id="PS51672">
    <property type="entry name" value="ACT_LIKE"/>
    <property type="match status" value="2"/>
</dbReference>
<dbReference type="GO" id="GO:0004794">
    <property type="term" value="F:threonine deaminase activity"/>
    <property type="evidence" value="ECO:0007669"/>
    <property type="project" value="UniProtKB-EC"/>
</dbReference>
<dbReference type="InterPro" id="IPR038110">
    <property type="entry name" value="TD_ACT-like_sf"/>
</dbReference>
<dbReference type="NCBIfam" id="TIGR01124">
    <property type="entry name" value="ilvA_2Cterm"/>
    <property type="match status" value="1"/>
</dbReference>
<dbReference type="NCBIfam" id="NF006674">
    <property type="entry name" value="PRK09224.1"/>
    <property type="match status" value="1"/>
</dbReference>
<evidence type="ECO:0000256" key="9">
    <source>
        <dbReference type="ARBA" id="ARBA00023239"/>
    </source>
</evidence>
<dbReference type="NCBIfam" id="NF009130">
    <property type="entry name" value="PRK12483.1"/>
    <property type="match status" value="1"/>
</dbReference>
<dbReference type="InterPro" id="IPR050147">
    <property type="entry name" value="Ser/Thr_Dehydratase"/>
</dbReference>
<keyword evidence="7" id="KW-0677">Repeat</keyword>
<dbReference type="InterPro" id="IPR001721">
    <property type="entry name" value="TD_ACT-like"/>
</dbReference>
<comment type="cofactor">
    <cofactor evidence="2 12">
        <name>pyridoxal 5'-phosphate</name>
        <dbReference type="ChEBI" id="CHEBI:597326"/>
    </cofactor>
</comment>
<sequence>MRHLTPSCTTTSKKILAARVYDVAIESPLDVMSRLSQRLNNRVLLKREDLQPVFSFKLRGAYNKIVNLPREVLDKGIICASAGNHAQGVALAAQRLGVKATVVMPRTTPAIKVQAVRDRGGKTVLFGDTYDEAYQHARQLETDKGLAFIHPYDDPDVIAGQGTIGMEILRQHPDPIDAIFIAVGGGGLITGVATYVKFLRPEIKIIGVEPDDAASMHEALKQGKRVLLDQVGIFADGVAVRQVGEETFRLAQELVDDTIVVSTDEICAATKDIFDDTRSIAEPAGALGTAGLKKYVARTGIAGANLIAINCGANINFDRLRHVAERAELGERREALLAVTIPEQPGSFRKFCQVIGKRSITEFNYRYADDRQARVFAGVQLTEGQDEKQRIIDALSEQGYPVTDMSDNEMAKLHVRYMVGGHAPGIRDELLYRFQFPERPGALLKFLTGMAHGWNISLFHYRNHGSDHGRVLVGIQVPEADRPKFQTFIRELGYPFHEETDNPAYRLFLDGHA</sequence>
<comment type="caution">
    <text evidence="14">The sequence shown here is derived from an EMBL/GenBank/DDBJ whole genome shotgun (WGS) entry which is preliminary data.</text>
</comment>
<accession>A0ABX1TIY6</accession>
<dbReference type="CDD" id="cd01562">
    <property type="entry name" value="Thr-dehyd"/>
    <property type="match status" value="1"/>
</dbReference>
<evidence type="ECO:0000256" key="5">
    <source>
        <dbReference type="ARBA" id="ARBA00022605"/>
    </source>
</evidence>
<dbReference type="InterPro" id="IPR045865">
    <property type="entry name" value="ACT-like_dom_sf"/>
</dbReference>
<dbReference type="RefSeq" id="WP_169247237.1">
    <property type="nucleotide sequence ID" value="NZ_SPMZ01000004.1"/>
</dbReference>
<dbReference type="Proteomes" id="UP000760480">
    <property type="component" value="Unassembled WGS sequence"/>
</dbReference>
<evidence type="ECO:0000256" key="4">
    <source>
        <dbReference type="ARBA" id="ARBA00010869"/>
    </source>
</evidence>
<dbReference type="PANTHER" id="PTHR48078:SF11">
    <property type="entry name" value="THREONINE DEHYDRATASE, MITOCHONDRIAL"/>
    <property type="match status" value="1"/>
</dbReference>
<dbReference type="Gene3D" id="3.40.50.1100">
    <property type="match status" value="2"/>
</dbReference>
<evidence type="ECO:0000256" key="3">
    <source>
        <dbReference type="ARBA" id="ARBA00004810"/>
    </source>
</evidence>
<keyword evidence="6 12" id="KW-0412">Isoleucine biosynthesis</keyword>
<keyword evidence="10 12" id="KW-0100">Branched-chain amino acid biosynthesis</keyword>
<evidence type="ECO:0000259" key="13">
    <source>
        <dbReference type="PROSITE" id="PS51672"/>
    </source>
</evidence>
<comment type="similarity">
    <text evidence="4 12">Belongs to the serine/threonine dehydratase family.</text>
</comment>
<name>A0ABX1TIY6_9GAMM</name>
<gene>
    <name evidence="12 14" type="primary">ilvA</name>
    <name evidence="14" type="ORF">E4P82_01345</name>
</gene>
<proteinExistence type="inferred from homology"/>
<dbReference type="InterPro" id="IPR005787">
    <property type="entry name" value="Thr_deHydtase_biosynth"/>
</dbReference>
<comment type="subunit">
    <text evidence="12">Homotetramer.</text>
</comment>
<evidence type="ECO:0000256" key="6">
    <source>
        <dbReference type="ARBA" id="ARBA00022624"/>
    </source>
</evidence>
<dbReference type="EC" id="4.3.1.19" evidence="12"/>
<protein>
    <recommendedName>
        <fullName evidence="12">L-threonine dehydratase</fullName>
        <ecNumber evidence="12">4.3.1.19</ecNumber>
    </recommendedName>
    <alternativeName>
        <fullName evidence="12">Threonine deaminase</fullName>
    </alternativeName>
</protein>
<dbReference type="PANTHER" id="PTHR48078">
    <property type="entry name" value="THREONINE DEHYDRATASE, MITOCHONDRIAL-RELATED"/>
    <property type="match status" value="1"/>
</dbReference>
<dbReference type="CDD" id="cd04906">
    <property type="entry name" value="ACT_ThrD-I_1"/>
    <property type="match status" value="1"/>
</dbReference>
<evidence type="ECO:0000256" key="11">
    <source>
        <dbReference type="ARBA" id="ARBA00025527"/>
    </source>
</evidence>
<dbReference type="Gene3D" id="3.40.1020.10">
    <property type="entry name" value="Biosynthetic Threonine Deaminase, Domain 3"/>
    <property type="match status" value="1"/>
</dbReference>
<organism evidence="14 15">
    <name type="scientific">Candidatus Competibacter phosphatis</name>
    <dbReference type="NCBI Taxonomy" id="221280"/>
    <lineage>
        <taxon>Bacteria</taxon>
        <taxon>Pseudomonadati</taxon>
        <taxon>Pseudomonadota</taxon>
        <taxon>Gammaproteobacteria</taxon>
        <taxon>Candidatus Competibacteraceae</taxon>
        <taxon>Candidatus Competibacter</taxon>
    </lineage>
</organism>
<keyword evidence="5 12" id="KW-0028">Amino-acid biosynthesis</keyword>
<dbReference type="EMBL" id="SPMZ01000004">
    <property type="protein sequence ID" value="NMQ17961.1"/>
    <property type="molecule type" value="Genomic_DNA"/>
</dbReference>
<dbReference type="PROSITE" id="PS00165">
    <property type="entry name" value="DEHYDRATASE_SER_THR"/>
    <property type="match status" value="1"/>
</dbReference>